<feature type="signal peptide" evidence="4">
    <location>
        <begin position="1"/>
        <end position="25"/>
    </location>
</feature>
<gene>
    <name evidence="6" type="ORF">SBOR_0327</name>
</gene>
<accession>W9CTS7</accession>
<dbReference type="GO" id="GO:0016614">
    <property type="term" value="F:oxidoreductase activity, acting on CH-OH group of donors"/>
    <property type="evidence" value="ECO:0007669"/>
    <property type="project" value="InterPro"/>
</dbReference>
<evidence type="ECO:0000256" key="4">
    <source>
        <dbReference type="SAM" id="SignalP"/>
    </source>
</evidence>
<keyword evidence="4" id="KW-0732">Signal</keyword>
<evidence type="ECO:0000256" key="1">
    <source>
        <dbReference type="ARBA" id="ARBA00010790"/>
    </source>
</evidence>
<dbReference type="Pfam" id="PF05199">
    <property type="entry name" value="GMC_oxred_C"/>
    <property type="match status" value="1"/>
</dbReference>
<evidence type="ECO:0000256" key="2">
    <source>
        <dbReference type="PIRSR" id="PIRSR000137-1"/>
    </source>
</evidence>
<feature type="chain" id="PRO_5004919272" description="Glucose-methanol-choline oxidoreductase N-terminal domain-containing protein" evidence="4">
    <location>
        <begin position="26"/>
        <end position="619"/>
    </location>
</feature>
<comment type="similarity">
    <text evidence="1">Belongs to the GMC oxidoreductase family.</text>
</comment>
<dbReference type="STRING" id="1432307.W9CTS7"/>
<evidence type="ECO:0000256" key="3">
    <source>
        <dbReference type="PIRSR" id="PIRSR000137-2"/>
    </source>
</evidence>
<feature type="active site" description="Proton acceptor" evidence="2">
    <location>
        <position position="598"/>
    </location>
</feature>
<proteinExistence type="inferred from homology"/>
<dbReference type="SUPFAM" id="SSF54373">
    <property type="entry name" value="FAD-linked reductases, C-terminal domain"/>
    <property type="match status" value="1"/>
</dbReference>
<dbReference type="Pfam" id="PF00732">
    <property type="entry name" value="GMC_oxred_N"/>
    <property type="match status" value="1"/>
</dbReference>
<dbReference type="GO" id="GO:0044550">
    <property type="term" value="P:secondary metabolite biosynthetic process"/>
    <property type="evidence" value="ECO:0007669"/>
    <property type="project" value="TreeGrafter"/>
</dbReference>
<sequence length="619" mass="66936">MHFSYISSVYPVFSLLFTLPSFAKASSALVPPFAFGKSGLDATFDFIVIGGGTAGLVVATRLSQERNVSVAVIEAGGFYEIDNGNLSVIPSDSVYFAGSSPADNNPLVDWSFVTVPQTGMNNRELHYARGKCLGGSSGRNYFTYHRATRQSYKKWASEVEDSSYEFDSFLPYFKKGVNFTPPDNAARPSNASLSYNTSSFDPAGGPLQVSVPIWANPFSSFAKSAFETLGFQSELDFVSGTLAGVQYNMNTIDPGQQIRSSSESSYLRTTATASLKVYNGTLAKRILFHGKTAYGVSVTTDGVEYKLFANKEVILSAGAFQSPQMLMVSGVGPKTILRQHNIPIISELPGVGQNMWDHVIFGPSYQVNVITHSALGNASYLALAEEQYFNNGSGQLGNPGGDLIAWEKLPRPYRDSLSRATLKELDTFPEDWPEIEYLILDAYAGNRSNPIADAPRTPYMYASPAAALVSPLSRGNVTISSADTADLPVINPNWLSHPADQELAIGAFKRIRQLMDTNEMKSVTVGSEVLPGINATTDAEILEAIKNDGTMVFHASATCKMGVARDRMAVVDSKARVFGTHGLRVVDASAFPFLPPGHPQSTIYALAEKIAEDIILGLR</sequence>
<dbReference type="GO" id="GO:0050660">
    <property type="term" value="F:flavin adenine dinucleotide binding"/>
    <property type="evidence" value="ECO:0007669"/>
    <property type="project" value="InterPro"/>
</dbReference>
<dbReference type="InterPro" id="IPR000172">
    <property type="entry name" value="GMC_OxRdtase_N"/>
</dbReference>
<protein>
    <recommendedName>
        <fullName evidence="5">Glucose-methanol-choline oxidoreductase N-terminal domain-containing protein</fullName>
    </recommendedName>
</protein>
<reference evidence="6 7" key="1">
    <citation type="journal article" date="2014" name="Genome Announc.">
        <title>Draft genome sequence of Sclerotinia borealis, a psychrophilic plant pathogenic fungus.</title>
        <authorList>
            <person name="Mardanov A.V."/>
            <person name="Beletsky A.V."/>
            <person name="Kadnikov V.V."/>
            <person name="Ignatov A.N."/>
            <person name="Ravin N.V."/>
        </authorList>
    </citation>
    <scope>NUCLEOTIDE SEQUENCE [LARGE SCALE GENOMIC DNA]</scope>
    <source>
        <strain evidence="7">F-4157</strain>
    </source>
</reference>
<organism evidence="6 7">
    <name type="scientific">Sclerotinia borealis (strain F-4128)</name>
    <dbReference type="NCBI Taxonomy" id="1432307"/>
    <lineage>
        <taxon>Eukaryota</taxon>
        <taxon>Fungi</taxon>
        <taxon>Dikarya</taxon>
        <taxon>Ascomycota</taxon>
        <taxon>Pezizomycotina</taxon>
        <taxon>Leotiomycetes</taxon>
        <taxon>Helotiales</taxon>
        <taxon>Sclerotiniaceae</taxon>
        <taxon>Sclerotinia</taxon>
    </lineage>
</organism>
<feature type="binding site" evidence="3">
    <location>
        <begin position="599"/>
        <end position="600"/>
    </location>
    <ligand>
        <name>FAD</name>
        <dbReference type="ChEBI" id="CHEBI:57692"/>
    </ligand>
</feature>
<dbReference type="Gene3D" id="3.50.50.60">
    <property type="entry name" value="FAD/NAD(P)-binding domain"/>
    <property type="match status" value="1"/>
</dbReference>
<dbReference type="PIRSF" id="PIRSF000137">
    <property type="entry name" value="Alcohol_oxidase"/>
    <property type="match status" value="1"/>
</dbReference>
<feature type="active site" description="Proton donor" evidence="2">
    <location>
        <position position="554"/>
    </location>
</feature>
<evidence type="ECO:0000259" key="5">
    <source>
        <dbReference type="PROSITE" id="PS00624"/>
    </source>
</evidence>
<dbReference type="PROSITE" id="PS00624">
    <property type="entry name" value="GMC_OXRED_2"/>
    <property type="match status" value="1"/>
</dbReference>
<dbReference type="HOGENOM" id="CLU_002865_6_3_1"/>
<dbReference type="Proteomes" id="UP000019487">
    <property type="component" value="Unassembled WGS sequence"/>
</dbReference>
<dbReference type="SUPFAM" id="SSF51905">
    <property type="entry name" value="FAD/NAD(P)-binding domain"/>
    <property type="match status" value="1"/>
</dbReference>
<dbReference type="OrthoDB" id="269227at2759"/>
<keyword evidence="3" id="KW-0285">Flavoprotein</keyword>
<evidence type="ECO:0000313" key="6">
    <source>
        <dbReference type="EMBL" id="ESZ99286.1"/>
    </source>
</evidence>
<dbReference type="EMBL" id="AYSA01000013">
    <property type="protein sequence ID" value="ESZ99286.1"/>
    <property type="molecule type" value="Genomic_DNA"/>
</dbReference>
<dbReference type="InterPro" id="IPR036188">
    <property type="entry name" value="FAD/NAD-bd_sf"/>
</dbReference>
<dbReference type="AlphaFoldDB" id="W9CTS7"/>
<feature type="domain" description="Glucose-methanol-choline oxidoreductase N-terminal" evidence="5">
    <location>
        <begin position="318"/>
        <end position="332"/>
    </location>
</feature>
<evidence type="ECO:0000313" key="7">
    <source>
        <dbReference type="Proteomes" id="UP000019487"/>
    </source>
</evidence>
<comment type="cofactor">
    <cofactor evidence="3">
        <name>FAD</name>
        <dbReference type="ChEBI" id="CHEBI:57692"/>
    </cofactor>
</comment>
<comment type="caution">
    <text evidence="6">The sequence shown here is derived from an EMBL/GenBank/DDBJ whole genome shotgun (WGS) entry which is preliminary data.</text>
</comment>
<dbReference type="PANTHER" id="PTHR11552">
    <property type="entry name" value="GLUCOSE-METHANOL-CHOLINE GMC OXIDOREDUCTASE"/>
    <property type="match status" value="1"/>
</dbReference>
<dbReference type="PANTHER" id="PTHR11552:SF228">
    <property type="entry name" value="GLUCOSE-METHANOL-CHOLINE OXIDOREDUCTASE N-TERMINAL DOMAIN-CONTAINING PROTEIN"/>
    <property type="match status" value="1"/>
</dbReference>
<name>W9CTS7_SCLBF</name>
<keyword evidence="3" id="KW-0274">FAD</keyword>
<dbReference type="InterPro" id="IPR007867">
    <property type="entry name" value="GMC_OxRtase_C"/>
</dbReference>
<dbReference type="Gene3D" id="3.30.560.10">
    <property type="entry name" value="Glucose Oxidase, domain 3"/>
    <property type="match status" value="1"/>
</dbReference>
<dbReference type="InterPro" id="IPR012132">
    <property type="entry name" value="GMC_OxRdtase"/>
</dbReference>
<keyword evidence="7" id="KW-1185">Reference proteome</keyword>